<dbReference type="EMBL" id="KN846969">
    <property type="protein sequence ID" value="KIW84752.1"/>
    <property type="molecule type" value="Genomic_DNA"/>
</dbReference>
<gene>
    <name evidence="10" type="ORF">Z517_00140</name>
</gene>
<dbReference type="Gene3D" id="3.40.50.720">
    <property type="entry name" value="NAD(P)-binding Rossmann-like Domain"/>
    <property type="match status" value="1"/>
</dbReference>
<evidence type="ECO:0000256" key="8">
    <source>
        <dbReference type="ARBA" id="ARBA00023002"/>
    </source>
</evidence>
<dbReference type="CDD" id="cd11692">
    <property type="entry name" value="HRI1_N_like"/>
    <property type="match status" value="1"/>
</dbReference>
<evidence type="ECO:0000256" key="9">
    <source>
        <dbReference type="ARBA" id="ARBA00023242"/>
    </source>
</evidence>
<evidence type="ECO:0000313" key="10">
    <source>
        <dbReference type="EMBL" id="KIW84752.1"/>
    </source>
</evidence>
<dbReference type="GO" id="GO:0005634">
    <property type="term" value="C:nucleus"/>
    <property type="evidence" value="ECO:0007669"/>
    <property type="project" value="UniProtKB-SubCell"/>
</dbReference>
<dbReference type="Pfam" id="PF16815">
    <property type="entry name" value="HRI1"/>
    <property type="match status" value="1"/>
</dbReference>
<dbReference type="PRINTS" id="PR00081">
    <property type="entry name" value="GDHRDH"/>
</dbReference>
<dbReference type="GO" id="GO:0016491">
    <property type="term" value="F:oxidoreductase activity"/>
    <property type="evidence" value="ECO:0007669"/>
    <property type="project" value="UniProtKB-KW"/>
</dbReference>
<evidence type="ECO:0000256" key="6">
    <source>
        <dbReference type="ARBA" id="ARBA00022490"/>
    </source>
</evidence>
<evidence type="ECO:0000256" key="7">
    <source>
        <dbReference type="ARBA" id="ARBA00022857"/>
    </source>
</evidence>
<dbReference type="InterPro" id="IPR002347">
    <property type="entry name" value="SDR_fam"/>
</dbReference>
<dbReference type="STRING" id="1442368.A0A0D2FDQ4"/>
<evidence type="ECO:0000256" key="5">
    <source>
        <dbReference type="ARBA" id="ARBA00017063"/>
    </source>
</evidence>
<keyword evidence="8" id="KW-0560">Oxidoreductase</keyword>
<dbReference type="VEuPathDB" id="FungiDB:Z517_00140"/>
<proteinExistence type="inferred from homology"/>
<evidence type="ECO:0000256" key="2">
    <source>
        <dbReference type="ARBA" id="ARBA00004496"/>
    </source>
</evidence>
<organism evidence="10 11">
    <name type="scientific">Fonsecaea pedrosoi CBS 271.37</name>
    <dbReference type="NCBI Taxonomy" id="1442368"/>
    <lineage>
        <taxon>Eukaryota</taxon>
        <taxon>Fungi</taxon>
        <taxon>Dikarya</taxon>
        <taxon>Ascomycota</taxon>
        <taxon>Pezizomycotina</taxon>
        <taxon>Eurotiomycetes</taxon>
        <taxon>Chaetothyriomycetidae</taxon>
        <taxon>Chaetothyriales</taxon>
        <taxon>Herpotrichiellaceae</taxon>
        <taxon>Fonsecaea</taxon>
    </lineage>
</organism>
<comment type="similarity">
    <text evidence="4">Belongs to the short-chain dehydrogenases/reductases (SDR) family.</text>
</comment>
<dbReference type="GeneID" id="25299630"/>
<keyword evidence="7" id="KW-0521">NADP</keyword>
<evidence type="ECO:0000256" key="3">
    <source>
        <dbReference type="ARBA" id="ARBA00005229"/>
    </source>
</evidence>
<keyword evidence="11" id="KW-1185">Reference proteome</keyword>
<dbReference type="InterPro" id="IPR043047">
    <property type="entry name" value="Hri1_N_sf"/>
</dbReference>
<evidence type="ECO:0000256" key="4">
    <source>
        <dbReference type="ARBA" id="ARBA00006484"/>
    </source>
</evidence>
<dbReference type="SUPFAM" id="SSF51735">
    <property type="entry name" value="NAD(P)-binding Rossmann-fold domains"/>
    <property type="match status" value="1"/>
</dbReference>
<name>A0A0D2FDQ4_9EURO</name>
<dbReference type="Proteomes" id="UP000053029">
    <property type="component" value="Unassembled WGS sequence"/>
</dbReference>
<protein>
    <recommendedName>
        <fullName evidence="5">Protein HRI1</fullName>
    </recommendedName>
</protein>
<dbReference type="PANTHER" id="PTHR24320">
    <property type="entry name" value="RETINOL DEHYDROGENASE"/>
    <property type="match status" value="1"/>
</dbReference>
<dbReference type="PANTHER" id="PTHR24320:SF154">
    <property type="entry name" value="OXIDOREDUCTASE, SHORT-CHAIN DEHYDROGENASE_REDUCTASE FAMILY (AFU_ORTHOLOGUE AFUA_2G04560)"/>
    <property type="match status" value="1"/>
</dbReference>
<dbReference type="Gene3D" id="2.40.128.320">
    <property type="entry name" value="Protein HRI1, N-terminal domain"/>
    <property type="match status" value="1"/>
</dbReference>
<dbReference type="RefSeq" id="XP_013288560.1">
    <property type="nucleotide sequence ID" value="XM_013433106.1"/>
</dbReference>
<dbReference type="GO" id="GO:0005737">
    <property type="term" value="C:cytoplasm"/>
    <property type="evidence" value="ECO:0007669"/>
    <property type="project" value="UniProtKB-SubCell"/>
</dbReference>
<keyword evidence="6" id="KW-0963">Cytoplasm</keyword>
<evidence type="ECO:0000313" key="11">
    <source>
        <dbReference type="Proteomes" id="UP000053029"/>
    </source>
</evidence>
<keyword evidence="9" id="KW-0539">Nucleus</keyword>
<reference evidence="10 11" key="1">
    <citation type="submission" date="2015-01" db="EMBL/GenBank/DDBJ databases">
        <title>The Genome Sequence of Fonsecaea pedrosoi CBS 271.37.</title>
        <authorList>
            <consortium name="The Broad Institute Genomics Platform"/>
            <person name="Cuomo C."/>
            <person name="de Hoog S."/>
            <person name="Gorbushina A."/>
            <person name="Stielow B."/>
            <person name="Teixiera M."/>
            <person name="Abouelleil A."/>
            <person name="Chapman S.B."/>
            <person name="Priest M."/>
            <person name="Young S.K."/>
            <person name="Wortman J."/>
            <person name="Nusbaum C."/>
            <person name="Birren B."/>
        </authorList>
    </citation>
    <scope>NUCLEOTIDE SEQUENCE [LARGE SCALE GENOMIC DNA]</scope>
    <source>
        <strain evidence="10 11">CBS 271.37</strain>
    </source>
</reference>
<dbReference type="HOGENOM" id="CLU_483150_0_0_1"/>
<sequence>MSPRLSTRLSIRWVPGEASEPTDTLIIGVGGWYVDLRITKLDGSIDWAMAGERLILSQEPLTCKWTHWIDSRGYTEPDVGSFKPASQSTDSIETGSMLHPETNIMTPYEEVWRTLPAIFTDRFPSAWILRSVDGKTFLGQLGGDFLALKGGNEGPAGMTGFCARREAWDDAKGDWITKYETGDEQNLQNLPRLAQETQNRAGKEMEWVEGSKEGDTVDVFGAQYVQSLRQYTSNILSLETILEQLDLVEQRETQSSMPFKPQDIPDLSGRVYFVTGGTAGLGAGSISLLAAHNPAHIYFSGRNSDKAKRVIEKVQSQNPDVPLTFIACDLADMASIRKAAEQFLAQESRLDVLFANAGVMALPPSTTADGYEIQFGTNHLGHAMLIKLFLPLMQRTSKNVPGADVRIVSCSSIAYKQAPREGIAFDTLKTPQDGLGSLVPGGKWCRYGQSKLANLLYARALAKRYPDITSVAIHPGYIKTDIFTGVSFMTTLPVRVLAAGNWTSVEEGPYNQTWAGTTAKDNLENGAYYVPVATRGVLETPAAKDDALADKLWEWTEKELALFL</sequence>
<dbReference type="Pfam" id="PF00106">
    <property type="entry name" value="adh_short"/>
    <property type="match status" value="1"/>
</dbReference>
<comment type="subcellular location">
    <subcellularLocation>
        <location evidence="2">Cytoplasm</location>
    </subcellularLocation>
    <subcellularLocation>
        <location evidence="1">Nucleus</location>
    </subcellularLocation>
</comment>
<dbReference type="OrthoDB" id="191139at2759"/>
<dbReference type="AlphaFoldDB" id="A0A0D2FDQ4"/>
<dbReference type="InterPro" id="IPR031818">
    <property type="entry name" value="Hri1"/>
</dbReference>
<dbReference type="InterPro" id="IPR036291">
    <property type="entry name" value="NAD(P)-bd_dom_sf"/>
</dbReference>
<dbReference type="InterPro" id="IPR038744">
    <property type="entry name" value="Hri1_N"/>
</dbReference>
<evidence type="ECO:0000256" key="1">
    <source>
        <dbReference type="ARBA" id="ARBA00004123"/>
    </source>
</evidence>
<comment type="similarity">
    <text evidence="3">Belongs to the HRI1 family.</text>
</comment>
<accession>A0A0D2FDQ4</accession>